<feature type="transmembrane region" description="Helical" evidence="7">
    <location>
        <begin position="52"/>
        <end position="70"/>
    </location>
</feature>
<dbReference type="SUPFAM" id="SSF103473">
    <property type="entry name" value="MFS general substrate transporter"/>
    <property type="match status" value="1"/>
</dbReference>
<feature type="transmembrane region" description="Helical" evidence="7">
    <location>
        <begin position="82"/>
        <end position="103"/>
    </location>
</feature>
<evidence type="ECO:0000256" key="3">
    <source>
        <dbReference type="ARBA" id="ARBA00022475"/>
    </source>
</evidence>
<gene>
    <name evidence="9" type="ORF">F7O44_27345</name>
</gene>
<dbReference type="GO" id="GO:0005886">
    <property type="term" value="C:plasma membrane"/>
    <property type="evidence" value="ECO:0007669"/>
    <property type="project" value="UniProtKB-SubCell"/>
</dbReference>
<dbReference type="GO" id="GO:0022857">
    <property type="term" value="F:transmembrane transporter activity"/>
    <property type="evidence" value="ECO:0007669"/>
    <property type="project" value="InterPro"/>
</dbReference>
<sequence>MSSVAAKPPRQRLGTNYWRLFSATTVSNLGDGLMTVAVPWLASAITRDPLQIALVTLATRLPWLLFSLPAGVITDRFDRRRLVALMDVARSIAMFAFAVLVFANQGSLSMPEDIADGTASPPGNAGLLLGLLYLTALLIGFAEVLRDNSAQTLLPSIVAKDRLEKANGRMWGAETVMNNFIGPPLAGVLLGVAFALPFVINAGTFAVAAALVFALAGTFVPKGQTTSGQIAWRAEIGEGFRWLWNHQLLRSLAIILGGLNAMSATCMAIMVLFAQEILDLDAGRFGLLLTGGAAGAVAGSLLADRVSRRLGPGTSLFVSMIGMGAGLGVIGLLSIGAAVWVIMTGTGFLIVLWNIITVSLRQTIIPDHLLGRVNSVYRFFGWGTISLGSLLGGVVVTIGEPLFGREWALRAPFLLAAAIHVVLLVYALPRINTAQIDAARAAAERSESL</sequence>
<feature type="transmembrane region" description="Helical" evidence="7">
    <location>
        <begin position="251"/>
        <end position="273"/>
    </location>
</feature>
<evidence type="ECO:0000259" key="8">
    <source>
        <dbReference type="PROSITE" id="PS50850"/>
    </source>
</evidence>
<dbReference type="Gene3D" id="1.20.1250.20">
    <property type="entry name" value="MFS general substrate transporter like domains"/>
    <property type="match status" value="1"/>
</dbReference>
<dbReference type="PANTHER" id="PTHR23513:SF6">
    <property type="entry name" value="MAJOR FACILITATOR SUPERFAMILY ASSOCIATED DOMAIN-CONTAINING PROTEIN"/>
    <property type="match status" value="1"/>
</dbReference>
<evidence type="ECO:0000256" key="7">
    <source>
        <dbReference type="SAM" id="Phobius"/>
    </source>
</evidence>
<dbReference type="AlphaFoldDB" id="A0A7K3MCM6"/>
<comment type="subcellular location">
    <subcellularLocation>
        <location evidence="1">Cell membrane</location>
        <topology evidence="1">Multi-pass membrane protein</topology>
    </subcellularLocation>
</comment>
<dbReference type="EMBL" id="WLZY01000014">
    <property type="protein sequence ID" value="NDL60797.1"/>
    <property type="molecule type" value="Genomic_DNA"/>
</dbReference>
<evidence type="ECO:0000313" key="10">
    <source>
        <dbReference type="Proteomes" id="UP000460435"/>
    </source>
</evidence>
<evidence type="ECO:0000313" key="9">
    <source>
        <dbReference type="EMBL" id="NDL60797.1"/>
    </source>
</evidence>
<keyword evidence="2" id="KW-0813">Transport</keyword>
<feature type="transmembrane region" description="Helical" evidence="7">
    <location>
        <begin position="176"/>
        <end position="196"/>
    </location>
</feature>
<comment type="caution">
    <text evidence="9">The sequence shown here is derived from an EMBL/GenBank/DDBJ whole genome shotgun (WGS) entry which is preliminary data.</text>
</comment>
<reference evidence="9 10" key="1">
    <citation type="submission" date="2019-11" db="EMBL/GenBank/DDBJ databases">
        <authorList>
            <person name="Li X.-J."/>
            <person name="Feng X.-M."/>
        </authorList>
    </citation>
    <scope>NUCLEOTIDE SEQUENCE [LARGE SCALE GENOMIC DNA]</scope>
    <source>
        <strain evidence="9 10">XMNu-373</strain>
    </source>
</reference>
<evidence type="ECO:0000256" key="5">
    <source>
        <dbReference type="ARBA" id="ARBA00022989"/>
    </source>
</evidence>
<proteinExistence type="predicted"/>
<name>A0A7K3MCM6_9ACTN</name>
<organism evidence="9 10">
    <name type="scientific">Phytoactinopolyspora mesophila</name>
    <dbReference type="NCBI Taxonomy" id="2650750"/>
    <lineage>
        <taxon>Bacteria</taxon>
        <taxon>Bacillati</taxon>
        <taxon>Actinomycetota</taxon>
        <taxon>Actinomycetes</taxon>
        <taxon>Jiangellales</taxon>
        <taxon>Jiangellaceae</taxon>
        <taxon>Phytoactinopolyspora</taxon>
    </lineage>
</organism>
<feature type="transmembrane region" description="Helical" evidence="7">
    <location>
        <begin position="20"/>
        <end position="40"/>
    </location>
</feature>
<feature type="transmembrane region" description="Helical" evidence="7">
    <location>
        <begin position="315"/>
        <end position="333"/>
    </location>
</feature>
<evidence type="ECO:0000256" key="6">
    <source>
        <dbReference type="ARBA" id="ARBA00023136"/>
    </source>
</evidence>
<dbReference type="InterPro" id="IPR010290">
    <property type="entry name" value="TM_effector"/>
</dbReference>
<feature type="transmembrane region" description="Helical" evidence="7">
    <location>
        <begin position="202"/>
        <end position="220"/>
    </location>
</feature>
<dbReference type="PANTHER" id="PTHR23513">
    <property type="entry name" value="INTEGRAL MEMBRANE EFFLUX PROTEIN-RELATED"/>
    <property type="match status" value="1"/>
</dbReference>
<dbReference type="InterPro" id="IPR036259">
    <property type="entry name" value="MFS_trans_sf"/>
</dbReference>
<feature type="domain" description="Major facilitator superfamily (MFS) profile" evidence="8">
    <location>
        <begin position="16"/>
        <end position="435"/>
    </location>
</feature>
<evidence type="ECO:0000256" key="2">
    <source>
        <dbReference type="ARBA" id="ARBA00022448"/>
    </source>
</evidence>
<feature type="transmembrane region" description="Helical" evidence="7">
    <location>
        <begin position="339"/>
        <end position="358"/>
    </location>
</feature>
<keyword evidence="5 7" id="KW-1133">Transmembrane helix</keyword>
<dbReference type="PROSITE" id="PS50850">
    <property type="entry name" value="MFS"/>
    <property type="match status" value="1"/>
</dbReference>
<feature type="transmembrane region" description="Helical" evidence="7">
    <location>
        <begin position="411"/>
        <end position="428"/>
    </location>
</feature>
<keyword evidence="4 7" id="KW-0812">Transmembrane</keyword>
<dbReference type="CDD" id="cd06173">
    <property type="entry name" value="MFS_MefA_like"/>
    <property type="match status" value="1"/>
</dbReference>
<keyword evidence="6 7" id="KW-0472">Membrane</keyword>
<feature type="transmembrane region" description="Helical" evidence="7">
    <location>
        <begin position="379"/>
        <end position="399"/>
    </location>
</feature>
<keyword evidence="10" id="KW-1185">Reference proteome</keyword>
<dbReference type="Pfam" id="PF05977">
    <property type="entry name" value="MFS_3"/>
    <property type="match status" value="1"/>
</dbReference>
<feature type="transmembrane region" description="Helical" evidence="7">
    <location>
        <begin position="123"/>
        <end position="145"/>
    </location>
</feature>
<dbReference type="Proteomes" id="UP000460435">
    <property type="component" value="Unassembled WGS sequence"/>
</dbReference>
<evidence type="ECO:0000256" key="1">
    <source>
        <dbReference type="ARBA" id="ARBA00004651"/>
    </source>
</evidence>
<dbReference type="InterPro" id="IPR020846">
    <property type="entry name" value="MFS_dom"/>
</dbReference>
<protein>
    <submittedName>
        <fullName evidence="9">MFS transporter</fullName>
    </submittedName>
</protein>
<accession>A0A7K3MCM6</accession>
<dbReference type="RefSeq" id="WP_162453500.1">
    <property type="nucleotide sequence ID" value="NZ_WLZY01000014.1"/>
</dbReference>
<feature type="transmembrane region" description="Helical" evidence="7">
    <location>
        <begin position="285"/>
        <end position="303"/>
    </location>
</feature>
<evidence type="ECO:0000256" key="4">
    <source>
        <dbReference type="ARBA" id="ARBA00022692"/>
    </source>
</evidence>
<keyword evidence="3" id="KW-1003">Cell membrane</keyword>